<feature type="chain" id="PRO_5035422649" evidence="1">
    <location>
        <begin position="25"/>
        <end position="95"/>
    </location>
</feature>
<keyword evidence="1" id="KW-0732">Signal</keyword>
<feature type="signal peptide" evidence="1">
    <location>
        <begin position="1"/>
        <end position="24"/>
    </location>
</feature>
<name>A0A8K0ND72_COCNU</name>
<comment type="caution">
    <text evidence="2">The sequence shown here is derived from an EMBL/GenBank/DDBJ whole genome shotgun (WGS) entry which is preliminary data.</text>
</comment>
<organism evidence="2 3">
    <name type="scientific">Cocos nucifera</name>
    <name type="common">Coconut palm</name>
    <dbReference type="NCBI Taxonomy" id="13894"/>
    <lineage>
        <taxon>Eukaryota</taxon>
        <taxon>Viridiplantae</taxon>
        <taxon>Streptophyta</taxon>
        <taxon>Embryophyta</taxon>
        <taxon>Tracheophyta</taxon>
        <taxon>Spermatophyta</taxon>
        <taxon>Magnoliopsida</taxon>
        <taxon>Liliopsida</taxon>
        <taxon>Arecaceae</taxon>
        <taxon>Arecoideae</taxon>
        <taxon>Cocoseae</taxon>
        <taxon>Attaleinae</taxon>
        <taxon>Cocos</taxon>
    </lineage>
</organism>
<protein>
    <submittedName>
        <fullName evidence="2">Uncharacterized protein</fullName>
    </submittedName>
</protein>
<evidence type="ECO:0000256" key="1">
    <source>
        <dbReference type="SAM" id="SignalP"/>
    </source>
</evidence>
<gene>
    <name evidence="2" type="ORF">COCNU_15G004080</name>
</gene>
<keyword evidence="3" id="KW-1185">Reference proteome</keyword>
<reference evidence="2" key="2">
    <citation type="submission" date="2019-07" db="EMBL/GenBank/DDBJ databases">
        <authorList>
            <person name="Yang Y."/>
            <person name="Bocs S."/>
            <person name="Baudouin L."/>
        </authorList>
    </citation>
    <scope>NUCLEOTIDE SEQUENCE</scope>
    <source>
        <tissue evidence="2">Spear leaf of Hainan Tall coconut</tissue>
    </source>
</reference>
<dbReference type="EMBL" id="CM017886">
    <property type="protein sequence ID" value="KAG1370042.1"/>
    <property type="molecule type" value="Genomic_DNA"/>
</dbReference>
<sequence length="95" mass="10592">MVLFSVLAFLQVLVLIAIASVKEASRHGSDEDNCAEDVENQLGKEAKAEINPTPRQGYNGVHESIHDISRITEILMLVVVPWYDILVVVQHCSYD</sequence>
<evidence type="ECO:0000313" key="2">
    <source>
        <dbReference type="EMBL" id="KAG1370042.1"/>
    </source>
</evidence>
<proteinExistence type="predicted"/>
<dbReference type="Proteomes" id="UP000797356">
    <property type="component" value="Chromosome 15"/>
</dbReference>
<reference evidence="2" key="1">
    <citation type="journal article" date="2017" name="Gigascience">
        <title>The genome draft of coconut (Cocos nucifera).</title>
        <authorList>
            <person name="Xiao Y."/>
            <person name="Xu P."/>
            <person name="Fan H."/>
            <person name="Baudouin L."/>
            <person name="Xia W."/>
            <person name="Bocs S."/>
            <person name="Xu J."/>
            <person name="Li Q."/>
            <person name="Guo A."/>
            <person name="Zhou L."/>
            <person name="Li J."/>
            <person name="Wu Y."/>
            <person name="Ma Z."/>
            <person name="Armero A."/>
            <person name="Issali A.E."/>
            <person name="Liu N."/>
            <person name="Peng M."/>
            <person name="Yang Y."/>
        </authorList>
    </citation>
    <scope>NUCLEOTIDE SEQUENCE</scope>
    <source>
        <tissue evidence="2">Spear leaf of Hainan Tall coconut</tissue>
    </source>
</reference>
<accession>A0A8K0ND72</accession>
<evidence type="ECO:0000313" key="3">
    <source>
        <dbReference type="Proteomes" id="UP000797356"/>
    </source>
</evidence>
<dbReference type="AlphaFoldDB" id="A0A8K0ND72"/>